<evidence type="ECO:0000256" key="9">
    <source>
        <dbReference type="ARBA" id="ARBA00047870"/>
    </source>
</evidence>
<evidence type="ECO:0000256" key="6">
    <source>
        <dbReference type="ARBA" id="ARBA00023163"/>
    </source>
</evidence>
<evidence type="ECO:0000256" key="2">
    <source>
        <dbReference type="ARBA" id="ARBA00022603"/>
    </source>
</evidence>
<gene>
    <name evidence="10" type="ORF">KHLLAP_LOCUS429</name>
</gene>
<dbReference type="Gene3D" id="3.40.50.150">
    <property type="entry name" value="Vaccinia Virus protein VP39"/>
    <property type="match status" value="1"/>
</dbReference>
<dbReference type="InterPro" id="IPR029063">
    <property type="entry name" value="SAM-dependent_MTases_sf"/>
</dbReference>
<evidence type="ECO:0000256" key="7">
    <source>
        <dbReference type="ARBA" id="ARBA00023242"/>
    </source>
</evidence>
<dbReference type="GO" id="GO:0032259">
    <property type="term" value="P:methylation"/>
    <property type="evidence" value="ECO:0007669"/>
    <property type="project" value="UniProtKB-KW"/>
</dbReference>
<organism evidence="10 11">
    <name type="scientific">Anthostomella pinea</name>
    <dbReference type="NCBI Taxonomy" id="933095"/>
    <lineage>
        <taxon>Eukaryota</taxon>
        <taxon>Fungi</taxon>
        <taxon>Dikarya</taxon>
        <taxon>Ascomycota</taxon>
        <taxon>Pezizomycotina</taxon>
        <taxon>Sordariomycetes</taxon>
        <taxon>Xylariomycetidae</taxon>
        <taxon>Xylariales</taxon>
        <taxon>Xylariaceae</taxon>
        <taxon>Anthostomella</taxon>
    </lineage>
</organism>
<protein>
    <submittedName>
        <fullName evidence="10">Uu.00g028140.m01.CDS01</fullName>
    </submittedName>
</protein>
<dbReference type="PANTHER" id="PTHR43591:SF30">
    <property type="entry name" value="PROTEIN-METHIONINE METHYLTRANSFERASE LAEA"/>
    <property type="match status" value="1"/>
</dbReference>
<dbReference type="GO" id="GO:0005634">
    <property type="term" value="C:nucleus"/>
    <property type="evidence" value="ECO:0007669"/>
    <property type="project" value="UniProtKB-SubCell"/>
</dbReference>
<keyword evidence="2" id="KW-0489">Methyltransferase</keyword>
<evidence type="ECO:0000256" key="5">
    <source>
        <dbReference type="ARBA" id="ARBA00023015"/>
    </source>
</evidence>
<comment type="caution">
    <text evidence="10">The sequence shown here is derived from an EMBL/GenBank/DDBJ whole genome shotgun (WGS) entry which is preliminary data.</text>
</comment>
<evidence type="ECO:0000256" key="4">
    <source>
        <dbReference type="ARBA" id="ARBA00022691"/>
    </source>
</evidence>
<dbReference type="CDD" id="cd02440">
    <property type="entry name" value="AdoMet_MTases"/>
    <property type="match status" value="1"/>
</dbReference>
<evidence type="ECO:0000313" key="11">
    <source>
        <dbReference type="Proteomes" id="UP001295740"/>
    </source>
</evidence>
<evidence type="ECO:0000256" key="1">
    <source>
        <dbReference type="ARBA" id="ARBA00004123"/>
    </source>
</evidence>
<dbReference type="Pfam" id="PF13489">
    <property type="entry name" value="Methyltransf_23"/>
    <property type="match status" value="1"/>
</dbReference>
<proteinExistence type="inferred from homology"/>
<dbReference type="PANTHER" id="PTHR43591">
    <property type="entry name" value="METHYLTRANSFERASE"/>
    <property type="match status" value="1"/>
</dbReference>
<dbReference type="EMBL" id="CAUWAG010000003">
    <property type="protein sequence ID" value="CAJ2499961.1"/>
    <property type="molecule type" value="Genomic_DNA"/>
</dbReference>
<name>A0AAI8V8V9_9PEZI</name>
<evidence type="ECO:0000256" key="8">
    <source>
        <dbReference type="ARBA" id="ARBA00038158"/>
    </source>
</evidence>
<dbReference type="Proteomes" id="UP001295740">
    <property type="component" value="Unassembled WGS sequence"/>
</dbReference>
<keyword evidence="3" id="KW-0808">Transferase</keyword>
<comment type="similarity">
    <text evidence="8">Belongs to the methyltransferase superfamily. LaeA methyltransferase family.</text>
</comment>
<comment type="catalytic activity">
    <reaction evidence="9">
        <text>L-methionyl-[protein] + S-adenosyl-L-methionine = S-methyl-L-methionyl-[protein] + S-adenosyl-L-homocysteine</text>
        <dbReference type="Rhea" id="RHEA:60560"/>
        <dbReference type="Rhea" id="RHEA-COMP:12313"/>
        <dbReference type="Rhea" id="RHEA-COMP:15592"/>
        <dbReference type="ChEBI" id="CHEBI:16044"/>
        <dbReference type="ChEBI" id="CHEBI:57856"/>
        <dbReference type="ChEBI" id="CHEBI:59789"/>
        <dbReference type="ChEBI" id="CHEBI:142742"/>
    </reaction>
    <physiologicalReaction direction="left-to-right" evidence="9">
        <dbReference type="Rhea" id="RHEA:60561"/>
    </physiologicalReaction>
</comment>
<keyword evidence="5" id="KW-0805">Transcription regulation</keyword>
<keyword evidence="11" id="KW-1185">Reference proteome</keyword>
<evidence type="ECO:0000313" key="10">
    <source>
        <dbReference type="EMBL" id="CAJ2499961.1"/>
    </source>
</evidence>
<sequence length="355" mass="40622">MNYNGTGYAYDGYGNTLPPPRLEPVPVALPGSRANGPVSVPVPYETALQQRPIMSFLEHGRHYDSFRPGKYMFPMDAEEMDRMDIFHKLFQVARSNDSHFGGLYQRPIPSQSRILDLGCGSGIWAIETAEHNAQAHILGWDLSLIQPLRIPPNVVFERRDMEEPWTGIEENSFDLIHMRMLLGSIAHWPWVYGQVFRHLIPGSGLLEHVEIDFRPLCEKGGKIPLQGSKLDEWSRELHEAMSRCGRPMEMESNTAEVLQGIGFVDIEHIQKRVPFNPWSDDPHEKEMGKWFNLAMTQGLEALALAPLTRKNGYSKEKVTEMNTHVRKEICSRELRAYCTMHIWTARRPPLPGRRA</sequence>
<keyword evidence="7" id="KW-0539">Nucleus</keyword>
<evidence type="ECO:0000256" key="3">
    <source>
        <dbReference type="ARBA" id="ARBA00022679"/>
    </source>
</evidence>
<dbReference type="AlphaFoldDB" id="A0AAI8V8V9"/>
<dbReference type="GO" id="GO:0008168">
    <property type="term" value="F:methyltransferase activity"/>
    <property type="evidence" value="ECO:0007669"/>
    <property type="project" value="UniProtKB-KW"/>
</dbReference>
<keyword evidence="6" id="KW-0804">Transcription</keyword>
<accession>A0AAI8V8V9</accession>
<keyword evidence="4" id="KW-0949">S-adenosyl-L-methionine</keyword>
<dbReference type="SUPFAM" id="SSF53335">
    <property type="entry name" value="S-adenosyl-L-methionine-dependent methyltransferases"/>
    <property type="match status" value="1"/>
</dbReference>
<reference evidence="10" key="1">
    <citation type="submission" date="2023-10" db="EMBL/GenBank/DDBJ databases">
        <authorList>
            <person name="Hackl T."/>
        </authorList>
    </citation>
    <scope>NUCLEOTIDE SEQUENCE</scope>
</reference>
<comment type="subcellular location">
    <subcellularLocation>
        <location evidence="1">Nucleus</location>
    </subcellularLocation>
</comment>